<evidence type="ECO:0000313" key="2">
    <source>
        <dbReference type="EMBL" id="GAX17995.1"/>
    </source>
</evidence>
<dbReference type="AlphaFoldDB" id="A0A1Z5JVB6"/>
<feature type="compositionally biased region" description="Polar residues" evidence="1">
    <location>
        <begin position="63"/>
        <end position="72"/>
    </location>
</feature>
<accession>A0A1Z5JVB6</accession>
<dbReference type="Proteomes" id="UP000198406">
    <property type="component" value="Unassembled WGS sequence"/>
</dbReference>
<gene>
    <name evidence="2" type="ORF">FisN_18Hh208</name>
</gene>
<protein>
    <submittedName>
        <fullName evidence="2">Uncharacterized protein</fullName>
    </submittedName>
</protein>
<feature type="compositionally biased region" description="Basic residues" evidence="1">
    <location>
        <begin position="75"/>
        <end position="84"/>
    </location>
</feature>
<organism evidence="2 3">
    <name type="scientific">Fistulifera solaris</name>
    <name type="common">Oleaginous diatom</name>
    <dbReference type="NCBI Taxonomy" id="1519565"/>
    <lineage>
        <taxon>Eukaryota</taxon>
        <taxon>Sar</taxon>
        <taxon>Stramenopiles</taxon>
        <taxon>Ochrophyta</taxon>
        <taxon>Bacillariophyta</taxon>
        <taxon>Bacillariophyceae</taxon>
        <taxon>Bacillariophycidae</taxon>
        <taxon>Naviculales</taxon>
        <taxon>Naviculaceae</taxon>
        <taxon>Fistulifera</taxon>
    </lineage>
</organism>
<dbReference type="OrthoDB" id="57336at2759"/>
<sequence length="1017" mass="115032">MPRPPRKAATPKSNPQKLDTLHNRFDQPCCRLLQEIKDEIVKPTEESNLASAIRHYLQTEGLASSASVVNSPTEKRKKKKKKKKASSEEKRIEEIEENDVESTEVIVSQAVAASMDSKEDVPPERNSRRRRLLHNFLAKSIQNLPVIHRPPASSLRLFLQYMTEKQMRCQILPDKLQQAINDIACDSCRKAVQENLMKNSMLILHFGGIEEDRAEAHFDYVALEEGLGQEKERWYFVRDSMAPSQSRGSESKDVLDGLWELHYSAASSQDESNSKHMANPWKWERFIFLLENGLLLPAVSMDDLLGFDCVDKVLPQTVVTEILDRVGQLSDRREASFCEWAFRLNDTISTFKEQTSMHDAGGNIEMSSFAVMKSTDETCQELIRNVFDTMWEVTQKVILVTSFSRRYACSDCSLRDEATDDERKAWLTLQAERRTDQSSNDEAFVKLRELWHVYSKAMNDISVESVNYEKKIEEMASAQGTIPAMYCSAEVREAYRLLVQAKYRITYHLIDQFQTHLDSQVNLLDPLLGKDVAWNVSWFRYLITQSVYRDHLMDQQVNRRKGKGSTLSFDEMLETVVRAITKWVMESIHQGTIQKLILEHEQRRKVLSGMVEKLLNSAEQHFARDDVIQSGNPSSLVLLEVQGLHDDLLKADYTKDLSFFDCSDVVLKLANLRSNLWQRCVPLMANRLHCNECLMSDGKVTDKYDYSWLALASTIELPFPLKKGLLLQQTGRSESPCLGGHGSFRAESILLGLVYRWMDERYKEWQAVVAEQELLLTMSEEKHQATTNGTSGKKNKKKKSPGKKEATLSLETISIIEENGSPSDNRNISEGTADQPQIASDIGHTPDMSKDEQPHDSSSILSKERVEVIAKEELPTDVPEQEIQTPLNTIAGKKIKKKKLRTKKTSSSLVGTAVDDALTTDIGPGLMEAADSTVNESHHAVRSADILPAVPIQNGAKKDGKHSSQDNEVNKIETKGTQLISSVGVFDGDKFSSAEEFLVARLTKVTNFHTNTAFISS</sequence>
<proteinExistence type="predicted"/>
<evidence type="ECO:0000256" key="1">
    <source>
        <dbReference type="SAM" id="MobiDB-lite"/>
    </source>
</evidence>
<feature type="compositionally biased region" description="Polar residues" evidence="1">
    <location>
        <begin position="820"/>
        <end position="838"/>
    </location>
</feature>
<feature type="region of interest" description="Disordered" evidence="1">
    <location>
        <begin position="63"/>
        <end position="97"/>
    </location>
</feature>
<name>A0A1Z5JVB6_FISSO</name>
<dbReference type="InParanoid" id="A0A1Z5JVB6"/>
<reference evidence="2 3" key="1">
    <citation type="journal article" date="2015" name="Plant Cell">
        <title>Oil accumulation by the oleaginous diatom Fistulifera solaris as revealed by the genome and transcriptome.</title>
        <authorList>
            <person name="Tanaka T."/>
            <person name="Maeda Y."/>
            <person name="Veluchamy A."/>
            <person name="Tanaka M."/>
            <person name="Abida H."/>
            <person name="Marechal E."/>
            <person name="Bowler C."/>
            <person name="Muto M."/>
            <person name="Sunaga Y."/>
            <person name="Tanaka M."/>
            <person name="Yoshino T."/>
            <person name="Taniguchi T."/>
            <person name="Fukuda Y."/>
            <person name="Nemoto M."/>
            <person name="Matsumoto M."/>
            <person name="Wong P.S."/>
            <person name="Aburatani S."/>
            <person name="Fujibuchi W."/>
        </authorList>
    </citation>
    <scope>NUCLEOTIDE SEQUENCE [LARGE SCALE GENOMIC DNA]</scope>
    <source>
        <strain evidence="2 3">JPCC DA0580</strain>
    </source>
</reference>
<keyword evidence="3" id="KW-1185">Reference proteome</keyword>
<dbReference type="EMBL" id="BDSP01000123">
    <property type="protein sequence ID" value="GAX17995.1"/>
    <property type="molecule type" value="Genomic_DNA"/>
</dbReference>
<feature type="region of interest" description="Disordered" evidence="1">
    <location>
        <begin position="781"/>
        <end position="862"/>
    </location>
</feature>
<comment type="caution">
    <text evidence="2">The sequence shown here is derived from an EMBL/GenBank/DDBJ whole genome shotgun (WGS) entry which is preliminary data.</text>
</comment>
<evidence type="ECO:0000313" key="3">
    <source>
        <dbReference type="Proteomes" id="UP000198406"/>
    </source>
</evidence>
<feature type="region of interest" description="Disordered" evidence="1">
    <location>
        <begin position="1"/>
        <end position="23"/>
    </location>
</feature>